<dbReference type="EnsemblMetazoa" id="HelroT176697">
    <property type="protein sequence ID" value="HelroP176697"/>
    <property type="gene ID" value="HelroG176697"/>
</dbReference>
<feature type="domain" description="Inositol 1,4,5-trisphosphate/ryanodine receptor" evidence="1">
    <location>
        <begin position="95"/>
        <end position="299"/>
    </location>
</feature>
<dbReference type="Gene3D" id="2.80.10.50">
    <property type="match status" value="1"/>
</dbReference>
<dbReference type="CTD" id="20205926"/>
<dbReference type="GeneID" id="20205926"/>
<protein>
    <recommendedName>
        <fullName evidence="1">Inositol 1,4,5-trisphosphate/ryanodine receptor domain-containing protein</fullName>
    </recommendedName>
</protein>
<evidence type="ECO:0000313" key="3">
    <source>
        <dbReference type="EnsemblMetazoa" id="HelroP176697"/>
    </source>
</evidence>
<dbReference type="Proteomes" id="UP000015101">
    <property type="component" value="Unassembled WGS sequence"/>
</dbReference>
<reference evidence="3" key="3">
    <citation type="submission" date="2015-06" db="UniProtKB">
        <authorList>
            <consortium name="EnsemblMetazoa"/>
        </authorList>
    </citation>
    <scope>IDENTIFICATION</scope>
</reference>
<dbReference type="PANTHER" id="PTHR10725:SF74">
    <property type="entry name" value="ERAP1-LIKE C-TERMINAL DOMAIN-CONTAINING PROTEIN"/>
    <property type="match status" value="1"/>
</dbReference>
<reference evidence="2 4" key="2">
    <citation type="journal article" date="2013" name="Nature">
        <title>Insights into bilaterian evolution from three spiralian genomes.</title>
        <authorList>
            <person name="Simakov O."/>
            <person name="Marletaz F."/>
            <person name="Cho S.J."/>
            <person name="Edsinger-Gonzales E."/>
            <person name="Havlak P."/>
            <person name="Hellsten U."/>
            <person name="Kuo D.H."/>
            <person name="Larsson T."/>
            <person name="Lv J."/>
            <person name="Arendt D."/>
            <person name="Savage R."/>
            <person name="Osoegawa K."/>
            <person name="de Jong P."/>
            <person name="Grimwood J."/>
            <person name="Chapman J.A."/>
            <person name="Shapiro H."/>
            <person name="Aerts A."/>
            <person name="Otillar R.P."/>
            <person name="Terry A.Y."/>
            <person name="Boore J.L."/>
            <person name="Grigoriev I.V."/>
            <person name="Lindberg D.R."/>
            <person name="Seaver E.C."/>
            <person name="Weisblat D.A."/>
            <person name="Putnam N.H."/>
            <person name="Rokhsar D.S."/>
        </authorList>
    </citation>
    <scope>NUCLEOTIDE SEQUENCE</scope>
</reference>
<dbReference type="Pfam" id="PF08709">
    <property type="entry name" value="Ins145_P3_rec"/>
    <property type="match status" value="1"/>
</dbReference>
<dbReference type="EMBL" id="KB097106">
    <property type="protein sequence ID" value="ESN99532.1"/>
    <property type="molecule type" value="Genomic_DNA"/>
</dbReference>
<organism evidence="3 4">
    <name type="scientific">Helobdella robusta</name>
    <name type="common">Californian leech</name>
    <dbReference type="NCBI Taxonomy" id="6412"/>
    <lineage>
        <taxon>Eukaryota</taxon>
        <taxon>Metazoa</taxon>
        <taxon>Spiralia</taxon>
        <taxon>Lophotrochozoa</taxon>
        <taxon>Annelida</taxon>
        <taxon>Clitellata</taxon>
        <taxon>Hirudinea</taxon>
        <taxon>Rhynchobdellida</taxon>
        <taxon>Glossiphoniidae</taxon>
        <taxon>Helobdella</taxon>
    </lineage>
</organism>
<dbReference type="OMA" id="LRVHEYM"/>
<evidence type="ECO:0000259" key="1">
    <source>
        <dbReference type="Pfam" id="PF08709"/>
    </source>
</evidence>
<gene>
    <name evidence="3" type="primary">20205926</name>
    <name evidence="2" type="ORF">HELRODRAFT_176697</name>
</gene>
<dbReference type="eggNOG" id="KOG3533">
    <property type="taxonomic scope" value="Eukaryota"/>
</dbReference>
<sequence length="331" mass="38296">MNFENRWVLRSALNFASDGEVDGEVVREVGREFQRKGPEMDLNFASDGEVVREVGREFQRKGSEKAKADLAKGCLPRVKKKREEEDDRKPGRLGMSDFLCFGDFISLYCEETEGYVYNAQTSAAFNSIYVYQWQDREKPKHVPCPQAIQFQICIQNRYKLNKKYRKLLQTSADEVESLELKTLKAQAKFAADAENDDNVAEQKRQHGKRLKHMFTDKFIHISTTTTSRRDKNNMLVHLLAYNGKHAQIKILPRYKVKTEGESVQIFDQIIFESVKSPGQFFHVSAPWKIDNFSVGSELNLGVQPAGFTVVKCYRHSDEQKEYLRVHEYMIA</sequence>
<dbReference type="RefSeq" id="XP_009022303.1">
    <property type="nucleotide sequence ID" value="XM_009024055.1"/>
</dbReference>
<dbReference type="KEGG" id="hro:HELRODRAFT_176697"/>
<evidence type="ECO:0000313" key="4">
    <source>
        <dbReference type="Proteomes" id="UP000015101"/>
    </source>
</evidence>
<proteinExistence type="predicted"/>
<name>T1FAS7_HELRO</name>
<dbReference type="AlphaFoldDB" id="T1FAS7"/>
<dbReference type="STRING" id="6412.T1FAS7"/>
<accession>T1FAS7</accession>
<dbReference type="PANTHER" id="PTHR10725">
    <property type="entry name" value="THAP DOMAIN-CONTAINING PROTEIN 9"/>
    <property type="match status" value="1"/>
</dbReference>
<dbReference type="OrthoDB" id="300855at2759"/>
<evidence type="ECO:0000313" key="2">
    <source>
        <dbReference type="EMBL" id="ESN99532.1"/>
    </source>
</evidence>
<dbReference type="HOGENOM" id="CLU_840145_0_0_1"/>
<dbReference type="InterPro" id="IPR014821">
    <property type="entry name" value="Ins145_P3_rcpt"/>
</dbReference>
<reference evidence="4" key="1">
    <citation type="submission" date="2012-12" db="EMBL/GenBank/DDBJ databases">
        <authorList>
            <person name="Hellsten U."/>
            <person name="Grimwood J."/>
            <person name="Chapman J.A."/>
            <person name="Shapiro H."/>
            <person name="Aerts A."/>
            <person name="Otillar R.P."/>
            <person name="Terry A.Y."/>
            <person name="Boore J.L."/>
            <person name="Simakov O."/>
            <person name="Marletaz F."/>
            <person name="Cho S.-J."/>
            <person name="Edsinger-Gonzales E."/>
            <person name="Havlak P."/>
            <person name="Kuo D.-H."/>
            <person name="Larsson T."/>
            <person name="Lv J."/>
            <person name="Arendt D."/>
            <person name="Savage R."/>
            <person name="Osoegawa K."/>
            <person name="de Jong P."/>
            <person name="Lindberg D.R."/>
            <person name="Seaver E.C."/>
            <person name="Weisblat D.A."/>
            <person name="Putnam N.H."/>
            <person name="Grigoriev I.V."/>
            <person name="Rokhsar D.S."/>
        </authorList>
    </citation>
    <scope>NUCLEOTIDE SEQUENCE</scope>
</reference>
<dbReference type="EMBL" id="AMQM01005804">
    <property type="status" value="NOT_ANNOTATED_CDS"/>
    <property type="molecule type" value="Genomic_DNA"/>
</dbReference>
<dbReference type="InParanoid" id="T1FAS7"/>
<keyword evidence="4" id="KW-1185">Reference proteome</keyword>